<dbReference type="AlphaFoldDB" id="A0A5N5FD46"/>
<protein>
    <submittedName>
        <fullName evidence="18">Zinc finger protein CONSTANS-LIKE 15-like</fullName>
    </submittedName>
</protein>
<keyword evidence="5" id="KW-0479">Metal-binding</keyword>
<dbReference type="InterPro" id="IPR055414">
    <property type="entry name" value="LRR_R13L4/SHOC2-like"/>
</dbReference>
<dbReference type="CDD" id="cd19821">
    <property type="entry name" value="Bbox1_BBX-like"/>
    <property type="match status" value="1"/>
</dbReference>
<feature type="compositionally biased region" description="Gly residues" evidence="15">
    <location>
        <begin position="200"/>
        <end position="210"/>
    </location>
</feature>
<dbReference type="OrthoDB" id="153872at2759"/>
<feature type="domain" description="B box-type" evidence="16">
    <location>
        <begin position="52"/>
        <end position="99"/>
    </location>
</feature>
<comment type="similarity">
    <text evidence="2">Belongs to the CONSTANS family.</text>
</comment>
<dbReference type="PROSITE" id="PS51017">
    <property type="entry name" value="CCT"/>
    <property type="match status" value="1"/>
</dbReference>
<gene>
    <name evidence="18" type="ORF">D8674_009341</name>
</gene>
<dbReference type="InterPro" id="IPR001611">
    <property type="entry name" value="Leu-rich_rpt"/>
</dbReference>
<evidence type="ECO:0000259" key="17">
    <source>
        <dbReference type="PROSITE" id="PS51017"/>
    </source>
</evidence>
<dbReference type="GO" id="GO:0005634">
    <property type="term" value="C:nucleus"/>
    <property type="evidence" value="ECO:0007669"/>
    <property type="project" value="UniProtKB-SubCell"/>
</dbReference>
<proteinExistence type="inferred from homology"/>
<dbReference type="GO" id="GO:0008270">
    <property type="term" value="F:zinc ion binding"/>
    <property type="evidence" value="ECO:0007669"/>
    <property type="project" value="UniProtKB-KW"/>
</dbReference>
<evidence type="ECO:0000256" key="4">
    <source>
        <dbReference type="ARBA" id="ARBA00022692"/>
    </source>
</evidence>
<keyword evidence="9" id="KW-0862">Zinc</keyword>
<dbReference type="Pfam" id="PF08263">
    <property type="entry name" value="LRRNT_2"/>
    <property type="match status" value="2"/>
</dbReference>
<dbReference type="InterPro" id="IPR049808">
    <property type="entry name" value="CONSTANS-like_Bbox1"/>
</dbReference>
<keyword evidence="7" id="KW-0677">Repeat</keyword>
<dbReference type="Pfam" id="PF06203">
    <property type="entry name" value="CCT"/>
    <property type="match status" value="1"/>
</dbReference>
<feature type="region of interest" description="Disordered" evidence="15">
    <location>
        <begin position="368"/>
        <end position="399"/>
    </location>
</feature>
<dbReference type="PROSITE" id="PS50119">
    <property type="entry name" value="ZF_BBOX"/>
    <property type="match status" value="2"/>
</dbReference>
<dbReference type="InterPro" id="IPR003591">
    <property type="entry name" value="Leu-rich_rpt_typical-subtyp"/>
</dbReference>
<dbReference type="Gene3D" id="3.80.10.10">
    <property type="entry name" value="Ribonuclease Inhibitor"/>
    <property type="match status" value="2"/>
</dbReference>
<comment type="caution">
    <text evidence="18">The sequence shown here is derived from an EMBL/GenBank/DDBJ whole genome shotgun (WGS) entry which is preliminary data.</text>
</comment>
<dbReference type="InterPro" id="IPR032675">
    <property type="entry name" value="LRR_dom_sf"/>
</dbReference>
<feature type="compositionally biased region" description="Polar residues" evidence="15">
    <location>
        <begin position="368"/>
        <end position="393"/>
    </location>
</feature>
<keyword evidence="4" id="KW-0812">Transmembrane</keyword>
<evidence type="ECO:0000256" key="1">
    <source>
        <dbReference type="ARBA" id="ARBA00004123"/>
    </source>
</evidence>
<dbReference type="Pfam" id="PF23598">
    <property type="entry name" value="LRR_14"/>
    <property type="match status" value="1"/>
</dbReference>
<keyword evidence="3" id="KW-0433">Leucine-rich repeat</keyword>
<feature type="domain" description="CCT" evidence="17">
    <location>
        <begin position="439"/>
        <end position="481"/>
    </location>
</feature>
<evidence type="ECO:0000256" key="10">
    <source>
        <dbReference type="ARBA" id="ARBA00022989"/>
    </source>
</evidence>
<evidence type="ECO:0000256" key="14">
    <source>
        <dbReference type="PROSITE-ProRule" id="PRU00357"/>
    </source>
</evidence>
<dbReference type="PANTHER" id="PTHR47988">
    <property type="entry name" value="SOMATIC EMBRYOGENESIS RECEPTOR KINASE 1"/>
    <property type="match status" value="1"/>
</dbReference>
<evidence type="ECO:0000313" key="19">
    <source>
        <dbReference type="Proteomes" id="UP000327157"/>
    </source>
</evidence>
<evidence type="ECO:0000256" key="5">
    <source>
        <dbReference type="ARBA" id="ARBA00022723"/>
    </source>
</evidence>
<keyword evidence="8 13" id="KW-0863">Zinc-finger</keyword>
<keyword evidence="19" id="KW-1185">Reference proteome</keyword>
<keyword evidence="12 14" id="KW-0539">Nucleus</keyword>
<reference evidence="18 19" key="3">
    <citation type="submission" date="2019-11" db="EMBL/GenBank/DDBJ databases">
        <title>A de novo genome assembly of a pear dwarfing rootstock.</title>
        <authorList>
            <person name="Wang F."/>
            <person name="Wang J."/>
            <person name="Li S."/>
            <person name="Zhang Y."/>
            <person name="Fang M."/>
            <person name="Ma L."/>
            <person name="Zhao Y."/>
            <person name="Jiang S."/>
        </authorList>
    </citation>
    <scope>NUCLEOTIDE SEQUENCE [LARGE SCALE GENOMIC DNA]</scope>
    <source>
        <strain evidence="18">S2</strain>
        <tissue evidence="18">Leaf</tissue>
    </source>
</reference>
<comment type="subcellular location">
    <subcellularLocation>
        <location evidence="1 14">Nucleus</location>
    </subcellularLocation>
</comment>
<evidence type="ECO:0000256" key="6">
    <source>
        <dbReference type="ARBA" id="ARBA00022729"/>
    </source>
</evidence>
<evidence type="ECO:0000256" key="7">
    <source>
        <dbReference type="ARBA" id="ARBA00022737"/>
    </source>
</evidence>
<keyword evidence="11" id="KW-0472">Membrane</keyword>
<dbReference type="SUPFAM" id="SSF52058">
    <property type="entry name" value="L domain-like"/>
    <property type="match status" value="2"/>
</dbReference>
<dbReference type="EMBL" id="SMOL01000753">
    <property type="protein sequence ID" value="KAB2599070.1"/>
    <property type="molecule type" value="Genomic_DNA"/>
</dbReference>
<evidence type="ECO:0000256" key="8">
    <source>
        <dbReference type="ARBA" id="ARBA00022771"/>
    </source>
</evidence>
<evidence type="ECO:0000313" key="18">
    <source>
        <dbReference type="EMBL" id="KAB2599070.1"/>
    </source>
</evidence>
<dbReference type="Proteomes" id="UP000327157">
    <property type="component" value="Chromosome 13"/>
</dbReference>
<feature type="domain" description="B box-type" evidence="16">
    <location>
        <begin position="9"/>
        <end position="56"/>
    </location>
</feature>
<evidence type="ECO:0000256" key="13">
    <source>
        <dbReference type="PROSITE-ProRule" id="PRU00024"/>
    </source>
</evidence>
<dbReference type="Pfam" id="PF00560">
    <property type="entry name" value="LRR_1"/>
    <property type="match status" value="2"/>
</dbReference>
<keyword evidence="6" id="KW-0732">Signal</keyword>
<dbReference type="Pfam" id="PF00643">
    <property type="entry name" value="zf-B_box"/>
    <property type="match status" value="1"/>
</dbReference>
<evidence type="ECO:0000256" key="2">
    <source>
        <dbReference type="ARBA" id="ARBA00010024"/>
    </source>
</evidence>
<dbReference type="SMART" id="SM00369">
    <property type="entry name" value="LRR_TYP"/>
    <property type="match status" value="4"/>
</dbReference>
<dbReference type="InterPro" id="IPR000315">
    <property type="entry name" value="Znf_B-box"/>
</dbReference>
<dbReference type="FunFam" id="3.80.10.10:FF:000024">
    <property type="entry name" value="Somatic embryogenesis receptor kinase 1"/>
    <property type="match status" value="1"/>
</dbReference>
<evidence type="ECO:0000256" key="12">
    <source>
        <dbReference type="ARBA" id="ARBA00023242"/>
    </source>
</evidence>
<dbReference type="InterPro" id="IPR010402">
    <property type="entry name" value="CCT_domain"/>
</dbReference>
<evidence type="ECO:0000256" key="3">
    <source>
        <dbReference type="ARBA" id="ARBA00022614"/>
    </source>
</evidence>
<feature type="region of interest" description="Disordered" evidence="15">
    <location>
        <begin position="196"/>
        <end position="238"/>
    </location>
</feature>
<organism evidence="18 19">
    <name type="scientific">Pyrus ussuriensis x Pyrus communis</name>
    <dbReference type="NCBI Taxonomy" id="2448454"/>
    <lineage>
        <taxon>Eukaryota</taxon>
        <taxon>Viridiplantae</taxon>
        <taxon>Streptophyta</taxon>
        <taxon>Embryophyta</taxon>
        <taxon>Tracheophyta</taxon>
        <taxon>Spermatophyta</taxon>
        <taxon>Magnoliopsida</taxon>
        <taxon>eudicotyledons</taxon>
        <taxon>Gunneridae</taxon>
        <taxon>Pentapetalae</taxon>
        <taxon>rosids</taxon>
        <taxon>fabids</taxon>
        <taxon>Rosales</taxon>
        <taxon>Rosaceae</taxon>
        <taxon>Amygdaloideae</taxon>
        <taxon>Maleae</taxon>
        <taxon>Pyrus</taxon>
    </lineage>
</organism>
<evidence type="ECO:0000259" key="16">
    <source>
        <dbReference type="PROSITE" id="PS50119"/>
    </source>
</evidence>
<dbReference type="InterPro" id="IPR013210">
    <property type="entry name" value="LRR_N_plant-typ"/>
</dbReference>
<reference evidence="18 19" key="1">
    <citation type="submission" date="2019-09" db="EMBL/GenBank/DDBJ databases">
        <authorList>
            <person name="Ou C."/>
        </authorList>
    </citation>
    <scope>NUCLEOTIDE SEQUENCE [LARGE SCALE GENOMIC DNA]</scope>
    <source>
        <strain evidence="18">S2</strain>
        <tissue evidence="18">Leaf</tissue>
    </source>
</reference>
<evidence type="ECO:0000256" key="15">
    <source>
        <dbReference type="SAM" id="MobiDB-lite"/>
    </source>
</evidence>
<evidence type="ECO:0000256" key="11">
    <source>
        <dbReference type="ARBA" id="ARBA00023136"/>
    </source>
</evidence>
<name>A0A5N5FD46_9ROSA</name>
<sequence length="836" mass="91267">MVNPKSGGVEGVPCDFCSDQPAVLYCRADSAKLCLFCDQHVHSANLLSRKHVRSQICDNCASEAVSVRCSTDNLVLCQECDWDAHGSCSVTAAHDRTPLEGFSGCPSALELASLLGLDLQDKSLLARPDPQLQNWDMGLPSMDSSWNRFGMQDLMVPIQNGVVDLTGDMKRQNSGGISGKQKQGIQKQLLDLLKRDLDGSGDGRGGGGSGSENLVPGTQTRNGWQEENGNGNGDVEGLASIDVRNENGGVGGVAARAASLETVLQQQTPFSTLLKMPEENRDGDMLWDSNPHGQNTQIWDFNLGRLRDHEESGPLEVTYGSNVSGFMIKDFSELMKEPSLTDTKMLRDIYQMNCPVGQDDTKFNITSNNPAGSLGPATSESNNVPIGQPSSGSVFGDDKGSGASNDINFMEQSFLMRGDGISMRTLGTKADMELLAQNRGNAMLRYKEKKKTRRYDKHIRYESRKARADTRKRVKGRFVKATTEAPDVVAIASVDCNSERDALKVWKHSLVDPNNALQSWNSTLPSPCTWYHVTCNSENRILVPELGILANLEYLEVYGNNLFGSIPEEIGNLKKLVRTIPTSLGQLSSLRFMRFYSNRLTGSIPPSLGNLTSLQILELNSNLLTGTVPVEVINLVQSGSYLVTDLGYNQFDISVSSVAIASVECNSEGDALSVWKSSLVDPNNVLQSWDPTLVNPCTWFHITCNSENSVTRVDLGDANLSGLIVPELGILANLQYLEVFSNNLFGSIPKEIGNLTKLVSLDLYRNNLTGTIPTSLGHLRSLRFMRVFSNSLTGPIPRSLGKLKSLQILELNSNLLTGTIPAELLYLVRFGNLNLL</sequence>
<dbReference type="SMART" id="SM00336">
    <property type="entry name" value="BBOX"/>
    <property type="match status" value="2"/>
</dbReference>
<keyword evidence="10" id="KW-1133">Transmembrane helix</keyword>
<accession>A0A5N5FD46</accession>
<evidence type="ECO:0000256" key="9">
    <source>
        <dbReference type="ARBA" id="ARBA00022833"/>
    </source>
</evidence>
<reference evidence="19" key="2">
    <citation type="submission" date="2019-10" db="EMBL/GenBank/DDBJ databases">
        <title>A de novo genome assembly of a pear dwarfing rootstock.</title>
        <authorList>
            <person name="Wang F."/>
            <person name="Wang J."/>
            <person name="Li S."/>
            <person name="Zhang Y."/>
            <person name="Fang M."/>
            <person name="Ma L."/>
            <person name="Zhao Y."/>
            <person name="Jiang S."/>
        </authorList>
    </citation>
    <scope>NUCLEOTIDE SEQUENCE [LARGE SCALE GENOMIC DNA]</scope>
</reference>